<dbReference type="InterPro" id="IPR041726">
    <property type="entry name" value="ACAD10_11_N"/>
</dbReference>
<dbReference type="RefSeq" id="WP_329407168.1">
    <property type="nucleotide sequence ID" value="NZ_CP109441.1"/>
</dbReference>
<sequence>MSTTRLPAEQLAAALEPAARRNIPLSGVAQVRNFDRTDRGFATETYTFDLEDESGSLPMVFRRPPEMALFPDYDLLRQVLVMRRLADTDIPVATPIWLDRDGCDLGSPYFVMNRLTGEAPSDYPSYHVAGNYFEATPEQRERMWWGCVDTIADIHRLDWRALRLDFLALPRHGSSPVEQIVNYLDSALGWATTGDQPETYRRAIAYLRANLYEPEHITLCWGDARMSNILYDKDFRVSGVLDWEIAYLGDHEADLAWLLFLDWASSEFEGHAPLSGTPTREETIAYYEKRSGMPVRNLRYNEILAAVLLSVPLLRMANRIQLPPEMNITGFCTTRIEQLLS</sequence>
<reference evidence="2" key="1">
    <citation type="submission" date="2022-10" db="EMBL/GenBank/DDBJ databases">
        <title>The complete genomes of actinobacterial strains from the NBC collection.</title>
        <authorList>
            <person name="Joergensen T.S."/>
            <person name="Alvarez Arevalo M."/>
            <person name="Sterndorff E.B."/>
            <person name="Faurdal D."/>
            <person name="Vuksanovic O."/>
            <person name="Mourched A.-S."/>
            <person name="Charusanti P."/>
            <person name="Shaw S."/>
            <person name="Blin K."/>
            <person name="Weber T."/>
        </authorList>
    </citation>
    <scope>NUCLEOTIDE SEQUENCE</scope>
    <source>
        <strain evidence="2">NBC_01482</strain>
    </source>
</reference>
<dbReference type="InterPro" id="IPR051678">
    <property type="entry name" value="AGP_Transferase"/>
</dbReference>
<organism evidence="2 3">
    <name type="scientific">Nocardia vinacea</name>
    <dbReference type="NCBI Taxonomy" id="96468"/>
    <lineage>
        <taxon>Bacteria</taxon>
        <taxon>Bacillati</taxon>
        <taxon>Actinomycetota</taxon>
        <taxon>Actinomycetes</taxon>
        <taxon>Mycobacteriales</taxon>
        <taxon>Nocardiaceae</taxon>
        <taxon>Nocardia</taxon>
    </lineage>
</organism>
<keyword evidence="3" id="KW-1185">Reference proteome</keyword>
<evidence type="ECO:0000313" key="3">
    <source>
        <dbReference type="Proteomes" id="UP001432062"/>
    </source>
</evidence>
<dbReference type="Pfam" id="PF01636">
    <property type="entry name" value="APH"/>
    <property type="match status" value="1"/>
</dbReference>
<dbReference type="InterPro" id="IPR011009">
    <property type="entry name" value="Kinase-like_dom_sf"/>
</dbReference>
<accession>A0ABZ1YM19</accession>
<dbReference type="InterPro" id="IPR002575">
    <property type="entry name" value="Aminoglycoside_PTrfase"/>
</dbReference>
<dbReference type="CDD" id="cd05154">
    <property type="entry name" value="ACAD10_11_N-like"/>
    <property type="match status" value="1"/>
</dbReference>
<dbReference type="SUPFAM" id="SSF56112">
    <property type="entry name" value="Protein kinase-like (PK-like)"/>
    <property type="match status" value="1"/>
</dbReference>
<feature type="domain" description="Aminoglycoside phosphotransferase" evidence="1">
    <location>
        <begin position="46"/>
        <end position="264"/>
    </location>
</feature>
<dbReference type="PANTHER" id="PTHR21310:SF40">
    <property type="entry name" value="AMINOGLYCOSIDE PHOSPHOTRANSFERASE DOMAIN-CONTAINING PROTEIN-RELATED"/>
    <property type="match status" value="1"/>
</dbReference>
<dbReference type="EMBL" id="CP109441">
    <property type="protein sequence ID" value="WUV44280.1"/>
    <property type="molecule type" value="Genomic_DNA"/>
</dbReference>
<dbReference type="Gene3D" id="3.30.200.20">
    <property type="entry name" value="Phosphorylase Kinase, domain 1"/>
    <property type="match status" value="1"/>
</dbReference>
<dbReference type="PANTHER" id="PTHR21310">
    <property type="entry name" value="AMINOGLYCOSIDE PHOSPHOTRANSFERASE-RELATED-RELATED"/>
    <property type="match status" value="1"/>
</dbReference>
<name>A0ABZ1YM19_9NOCA</name>
<evidence type="ECO:0000259" key="1">
    <source>
        <dbReference type="Pfam" id="PF01636"/>
    </source>
</evidence>
<protein>
    <submittedName>
        <fullName evidence="2">Phosphotransferase family protein</fullName>
    </submittedName>
</protein>
<dbReference type="Proteomes" id="UP001432062">
    <property type="component" value="Chromosome"/>
</dbReference>
<evidence type="ECO:0000313" key="2">
    <source>
        <dbReference type="EMBL" id="WUV44280.1"/>
    </source>
</evidence>
<proteinExistence type="predicted"/>
<gene>
    <name evidence="2" type="ORF">OG563_34660</name>
</gene>
<dbReference type="Gene3D" id="3.90.1200.10">
    <property type="match status" value="1"/>
</dbReference>